<dbReference type="InterPro" id="IPR050330">
    <property type="entry name" value="Bact_OuterMem_StrucFunc"/>
</dbReference>
<keyword evidence="1" id="KW-0472">Membrane</keyword>
<dbReference type="AlphaFoldDB" id="A0A7V2B2B1"/>
<proteinExistence type="predicted"/>
<dbReference type="Gene3D" id="3.30.1330.60">
    <property type="entry name" value="OmpA-like domain"/>
    <property type="match status" value="1"/>
</dbReference>
<dbReference type="InterPro" id="IPR036737">
    <property type="entry name" value="OmpA-like_sf"/>
</dbReference>
<dbReference type="SUPFAM" id="SSF103088">
    <property type="entry name" value="OmpA-like"/>
    <property type="match status" value="1"/>
</dbReference>
<dbReference type="PANTHER" id="PTHR30329">
    <property type="entry name" value="STATOR ELEMENT OF FLAGELLAR MOTOR COMPLEX"/>
    <property type="match status" value="1"/>
</dbReference>
<gene>
    <name evidence="3" type="ORF">ENO59_10940</name>
</gene>
<dbReference type="PROSITE" id="PS51123">
    <property type="entry name" value="OMPA_2"/>
    <property type="match status" value="1"/>
</dbReference>
<protein>
    <submittedName>
        <fullName evidence="3">OmpA family protein</fullName>
    </submittedName>
</protein>
<comment type="caution">
    <text evidence="3">The sequence shown here is derived from an EMBL/GenBank/DDBJ whole genome shotgun (WGS) entry which is preliminary data.</text>
</comment>
<reference evidence="3" key="1">
    <citation type="journal article" date="2020" name="mSystems">
        <title>Genome- and Community-Level Interaction Insights into Carbon Utilization and Element Cycling Functions of Hydrothermarchaeota in Hydrothermal Sediment.</title>
        <authorList>
            <person name="Zhou Z."/>
            <person name="Liu Y."/>
            <person name="Xu W."/>
            <person name="Pan J."/>
            <person name="Luo Z.H."/>
            <person name="Li M."/>
        </authorList>
    </citation>
    <scope>NUCLEOTIDE SEQUENCE [LARGE SCALE GENOMIC DNA]</scope>
    <source>
        <strain evidence="3">SpSt-143</strain>
    </source>
</reference>
<sequence>MRSLNCFWGLLSFCLVGCASQRMLVEQQAAQITQLQDSLRALHDSLAFYDYIDSGRYDQDMRSLRETLNRLRYALALCQEGGVRVATELVDDLFAAASATLTEAGKQRLDQVAAQLQRFPNRPIRVEGYADSMPVGARLQERYPSNWELAAARAAAVARYLIEVRGFAAERFEVVSYGPTRPIGPNDTAEGRRLNRRIVIRVLPTPEAP</sequence>
<dbReference type="InterPro" id="IPR006665">
    <property type="entry name" value="OmpA-like"/>
</dbReference>
<dbReference type="EMBL" id="DSGB01000006">
    <property type="protein sequence ID" value="HER97005.1"/>
    <property type="molecule type" value="Genomic_DNA"/>
</dbReference>
<organism evidence="3">
    <name type="scientific">Rhodothermus marinus</name>
    <name type="common">Rhodothermus obamensis</name>
    <dbReference type="NCBI Taxonomy" id="29549"/>
    <lineage>
        <taxon>Bacteria</taxon>
        <taxon>Pseudomonadati</taxon>
        <taxon>Rhodothermota</taxon>
        <taxon>Rhodothermia</taxon>
        <taxon>Rhodothermales</taxon>
        <taxon>Rhodothermaceae</taxon>
        <taxon>Rhodothermus</taxon>
    </lineage>
</organism>
<accession>A0A7V2B2B1</accession>
<dbReference type="PANTHER" id="PTHR30329:SF21">
    <property type="entry name" value="LIPOPROTEIN YIAD-RELATED"/>
    <property type="match status" value="1"/>
</dbReference>
<dbReference type="GO" id="GO:0016020">
    <property type="term" value="C:membrane"/>
    <property type="evidence" value="ECO:0007669"/>
    <property type="project" value="UniProtKB-UniRule"/>
</dbReference>
<evidence type="ECO:0000313" key="3">
    <source>
        <dbReference type="EMBL" id="HER97005.1"/>
    </source>
</evidence>
<name>A0A7V2B2B1_RHOMR</name>
<evidence type="ECO:0000256" key="1">
    <source>
        <dbReference type="PROSITE-ProRule" id="PRU00473"/>
    </source>
</evidence>
<dbReference type="CDD" id="cd07185">
    <property type="entry name" value="OmpA_C-like"/>
    <property type="match status" value="1"/>
</dbReference>
<feature type="domain" description="OmpA-like" evidence="2">
    <location>
        <begin position="81"/>
        <end position="206"/>
    </location>
</feature>
<evidence type="ECO:0000259" key="2">
    <source>
        <dbReference type="PROSITE" id="PS51123"/>
    </source>
</evidence>
<dbReference type="Pfam" id="PF00691">
    <property type="entry name" value="OmpA"/>
    <property type="match status" value="1"/>
</dbReference>